<reference evidence="2 3" key="1">
    <citation type="submission" date="2024-04" db="EMBL/GenBank/DDBJ databases">
        <authorList>
            <person name="Waldvogel A.-M."/>
            <person name="Schoenle A."/>
        </authorList>
    </citation>
    <scope>NUCLEOTIDE SEQUENCE [LARGE SCALE GENOMIC DNA]</scope>
</reference>
<proteinExistence type="predicted"/>
<dbReference type="EMBL" id="OZ035845">
    <property type="protein sequence ID" value="CAL1600117.1"/>
    <property type="molecule type" value="Genomic_DNA"/>
</dbReference>
<protein>
    <submittedName>
        <fullName evidence="2">Uncharacterized protein</fullName>
    </submittedName>
</protein>
<gene>
    <name evidence="2" type="ORF">KC01_LOCUS28251</name>
</gene>
<feature type="transmembrane region" description="Helical" evidence="1">
    <location>
        <begin position="178"/>
        <end position="199"/>
    </location>
</feature>
<dbReference type="Proteomes" id="UP001497482">
    <property type="component" value="Chromosome 23"/>
</dbReference>
<feature type="transmembrane region" description="Helical" evidence="1">
    <location>
        <begin position="114"/>
        <end position="139"/>
    </location>
</feature>
<keyword evidence="1" id="KW-1133">Transmembrane helix</keyword>
<dbReference type="AlphaFoldDB" id="A0AAV2LL53"/>
<keyword evidence="1" id="KW-0472">Membrane</keyword>
<accession>A0AAV2LL53</accession>
<evidence type="ECO:0000313" key="2">
    <source>
        <dbReference type="EMBL" id="CAL1600117.1"/>
    </source>
</evidence>
<keyword evidence="1" id="KW-0812">Transmembrane</keyword>
<feature type="transmembrane region" description="Helical" evidence="1">
    <location>
        <begin position="151"/>
        <end position="171"/>
    </location>
</feature>
<name>A0AAV2LL53_KNICA</name>
<keyword evidence="3" id="KW-1185">Reference proteome</keyword>
<evidence type="ECO:0000313" key="3">
    <source>
        <dbReference type="Proteomes" id="UP001497482"/>
    </source>
</evidence>
<organism evidence="2 3">
    <name type="scientific">Knipowitschia caucasica</name>
    <name type="common">Caucasian dwarf goby</name>
    <name type="synonym">Pomatoschistus caucasicus</name>
    <dbReference type="NCBI Taxonomy" id="637954"/>
    <lineage>
        <taxon>Eukaryota</taxon>
        <taxon>Metazoa</taxon>
        <taxon>Chordata</taxon>
        <taxon>Craniata</taxon>
        <taxon>Vertebrata</taxon>
        <taxon>Euteleostomi</taxon>
        <taxon>Actinopterygii</taxon>
        <taxon>Neopterygii</taxon>
        <taxon>Teleostei</taxon>
        <taxon>Neoteleostei</taxon>
        <taxon>Acanthomorphata</taxon>
        <taxon>Gobiaria</taxon>
        <taxon>Gobiiformes</taxon>
        <taxon>Gobioidei</taxon>
        <taxon>Gobiidae</taxon>
        <taxon>Gobiinae</taxon>
        <taxon>Knipowitschia</taxon>
    </lineage>
</organism>
<evidence type="ECO:0000256" key="1">
    <source>
        <dbReference type="SAM" id="Phobius"/>
    </source>
</evidence>
<sequence length="319" mass="33719">MWMFGRQGDQGDQGGQSDVQRDQLLIHLTTYIELHRTHKDRFKNTADFFLQAQEQEYDIGRILLYMYALGGGYVGSVVGTVVGLISGGFTGSLAAVAAAAILRKELNAVSASVGFFGGILGSVVGATFAGFLGGAIGAAVESSGHSAYNELHLPFWGLIGGITGAGIGDILGGKVGLVAGAIGGGVGGFCGVSVPVMLIKAYTVEYDQTNISQQKSKAIKLEEVTQDFKKNTSHFAAELSVIHSISSKMVPGVEAGRVAVQSSLSLTALSKATKAIYDVQITPQTTSCWKKAAQQCTHMCEQLEMMRREAEKVRASWSQ</sequence>
<feature type="transmembrane region" description="Helical" evidence="1">
    <location>
        <begin position="73"/>
        <end position="102"/>
    </location>
</feature>